<dbReference type="EMBL" id="CCKQ01014535">
    <property type="protein sequence ID" value="CDW86310.1"/>
    <property type="molecule type" value="Genomic_DNA"/>
</dbReference>
<dbReference type="PANTHER" id="PTHR22870">
    <property type="entry name" value="REGULATOR OF CHROMOSOME CONDENSATION"/>
    <property type="match status" value="1"/>
</dbReference>
<dbReference type="InterPro" id="IPR058923">
    <property type="entry name" value="RCC1-like_dom"/>
</dbReference>
<dbReference type="InterPro" id="IPR051210">
    <property type="entry name" value="Ub_ligase/GEF_domain"/>
</dbReference>
<keyword evidence="6" id="KW-1185">Reference proteome</keyword>
<gene>
    <name evidence="5" type="primary">Contig11476.g12276</name>
    <name evidence="5" type="ORF">STYLEM_15404</name>
</gene>
<name>A0A078AV96_STYLE</name>
<keyword evidence="1" id="KW-0677">Repeat</keyword>
<feature type="domain" description="UBA" evidence="4">
    <location>
        <begin position="168"/>
        <end position="216"/>
    </location>
</feature>
<evidence type="ECO:0000256" key="3">
    <source>
        <dbReference type="SAM" id="MobiDB-lite"/>
    </source>
</evidence>
<feature type="compositionally biased region" description="Low complexity" evidence="3">
    <location>
        <begin position="896"/>
        <end position="908"/>
    </location>
</feature>
<evidence type="ECO:0000256" key="2">
    <source>
        <dbReference type="PROSITE-ProRule" id="PRU00235"/>
    </source>
</evidence>
<feature type="repeat" description="RCC1" evidence="2">
    <location>
        <begin position="444"/>
        <end position="527"/>
    </location>
</feature>
<protein>
    <recommendedName>
        <fullName evidence="4">UBA domain-containing protein</fullName>
    </recommendedName>
</protein>
<evidence type="ECO:0000256" key="1">
    <source>
        <dbReference type="ARBA" id="ARBA00022737"/>
    </source>
</evidence>
<dbReference type="PROSITE" id="PS50012">
    <property type="entry name" value="RCC1_3"/>
    <property type="match status" value="5"/>
</dbReference>
<evidence type="ECO:0000259" key="4">
    <source>
        <dbReference type="PROSITE" id="PS50030"/>
    </source>
</evidence>
<feature type="repeat" description="RCC1" evidence="2">
    <location>
        <begin position="392"/>
        <end position="443"/>
    </location>
</feature>
<dbReference type="InParanoid" id="A0A078AV96"/>
<dbReference type="OrthoDB" id="293800at2759"/>
<dbReference type="Pfam" id="PF00415">
    <property type="entry name" value="RCC1"/>
    <property type="match status" value="1"/>
</dbReference>
<dbReference type="InterPro" id="IPR009091">
    <property type="entry name" value="RCC1/BLIP-II"/>
</dbReference>
<dbReference type="PROSITE" id="PS00626">
    <property type="entry name" value="RCC1_2"/>
    <property type="match status" value="1"/>
</dbReference>
<evidence type="ECO:0000313" key="6">
    <source>
        <dbReference type="Proteomes" id="UP000039865"/>
    </source>
</evidence>
<sequence>MTNESGEEELTNEIKIFLKPMNIQAIHKREVEMSVPCYQKVHDFAQTLINIMGIKDFCARDANFLVSGRNLNHDLSFEEQSVKDGAKIIFTLKRRVPTQQQQIVPEPIKKAEQQKQALVEQKNVIQPVQKISQPVKQEEAKNLIPGDVIGVQADGSIKPLRESLDAQDLNQQSISLLVEMGYEFDMVIRALTALRQKPKYSPIGEVQNALDWINDYMIKKEKEELDIIERNYQVQEKMKMASLVEQAKQESMRQTSQIIRPNQVKEKEPKQFKSVMLKSNRQNLSQVYAWGNGLQGQLGVPECQDIQTRPVLVTALSNIKIKQIACGANHTVALTNQGKIYFWGQYVHPQVQNEALKYGRVIQPRLVQTQIEQSFIDIQAGSSHTLALNDMGQIYSWGYGLSGQLGHNLRQNSIEPQLISSLEKIFFKKISAGVAHSSAISVTGQLFMWGSNTGCQLGYSKEMKESLSPLIFGGKIQLEQSEDSQMIQIRRPEESKSGQNEDVRYDIGFKYIDIVCGSSQNLALIDKSPYILFWGNGDPIAKSYSNIFAYDRPISYDCGGKIAVILTEKHKIYKINLETKQIDLVSDQVVETEQLSQQSDIDMKYDLTDNFEESYEGIQQIACGSDFILSLKQNNNVYGIGQNKSGQLGAGDLKQREQFTLIESFLNEEVRQIFAGNQHCCCIVDSFDPQRILINEFKGLNNGEKQMLSVQTMELKSKEGSNVRYVHRQILDIYTNSSLIESQVQQLSISQLDIFCQLLYGALDQVFLNDWILQSIQKYENQGYMNLTNDFAALTNFIRLNLNNNQQLLSMIEYIQIRMDRIKEYLISFQSELNPQQVELYCDFYRERNRILIQVNTIQNETRNREINRIVDPAAFCNFSYVRGMNFAEERRRLQEQQNQRQGQQQNRFGEESDDDY</sequence>
<evidence type="ECO:0000313" key="5">
    <source>
        <dbReference type="EMBL" id="CDW86310.1"/>
    </source>
</evidence>
<dbReference type="Pfam" id="PF25390">
    <property type="entry name" value="WD40_RLD"/>
    <property type="match status" value="1"/>
</dbReference>
<dbReference type="SUPFAM" id="SSF50985">
    <property type="entry name" value="RCC1/BLIP-II"/>
    <property type="match status" value="1"/>
</dbReference>
<dbReference type="InterPro" id="IPR015940">
    <property type="entry name" value="UBA"/>
</dbReference>
<accession>A0A078AV96</accession>
<feature type="repeat" description="RCC1" evidence="2">
    <location>
        <begin position="285"/>
        <end position="337"/>
    </location>
</feature>
<dbReference type="Gene3D" id="2.130.10.30">
    <property type="entry name" value="Regulator of chromosome condensation 1/beta-lactamase-inhibitor protein II"/>
    <property type="match status" value="2"/>
</dbReference>
<dbReference type="Proteomes" id="UP000039865">
    <property type="component" value="Unassembled WGS sequence"/>
</dbReference>
<dbReference type="PANTHER" id="PTHR22870:SF408">
    <property type="entry name" value="OS09G0560450 PROTEIN"/>
    <property type="match status" value="1"/>
</dbReference>
<feature type="region of interest" description="Disordered" evidence="3">
    <location>
        <begin position="893"/>
        <end position="917"/>
    </location>
</feature>
<proteinExistence type="predicted"/>
<reference evidence="5 6" key="1">
    <citation type="submission" date="2014-06" db="EMBL/GenBank/DDBJ databases">
        <authorList>
            <person name="Swart Estienne"/>
        </authorList>
    </citation>
    <scope>NUCLEOTIDE SEQUENCE [LARGE SCALE GENOMIC DNA]</scope>
    <source>
        <strain evidence="5 6">130c</strain>
    </source>
</reference>
<dbReference type="PRINTS" id="PR00633">
    <property type="entry name" value="RCCNDNSATION"/>
</dbReference>
<feature type="repeat" description="RCC1" evidence="2">
    <location>
        <begin position="635"/>
        <end position="686"/>
    </location>
</feature>
<dbReference type="PROSITE" id="PS50030">
    <property type="entry name" value="UBA"/>
    <property type="match status" value="1"/>
</dbReference>
<dbReference type="InterPro" id="IPR000408">
    <property type="entry name" value="Reg_chr_condens"/>
</dbReference>
<feature type="repeat" description="RCC1" evidence="2">
    <location>
        <begin position="338"/>
        <end position="391"/>
    </location>
</feature>
<organism evidence="5 6">
    <name type="scientific">Stylonychia lemnae</name>
    <name type="common">Ciliate</name>
    <dbReference type="NCBI Taxonomy" id="5949"/>
    <lineage>
        <taxon>Eukaryota</taxon>
        <taxon>Sar</taxon>
        <taxon>Alveolata</taxon>
        <taxon>Ciliophora</taxon>
        <taxon>Intramacronucleata</taxon>
        <taxon>Spirotrichea</taxon>
        <taxon>Stichotrichia</taxon>
        <taxon>Sporadotrichida</taxon>
        <taxon>Oxytrichidae</taxon>
        <taxon>Stylonychinae</taxon>
        <taxon>Stylonychia</taxon>
    </lineage>
</organism>
<dbReference type="AlphaFoldDB" id="A0A078AV96"/>